<dbReference type="HOGENOM" id="CLU_2437565_0_0_6"/>
<organism evidence="3">
    <name type="scientific">Mizugakiibacter sediminis</name>
    <dbReference type="NCBI Taxonomy" id="1475481"/>
    <lineage>
        <taxon>Bacteria</taxon>
        <taxon>Pseudomonadati</taxon>
        <taxon>Pseudomonadota</taxon>
        <taxon>Gammaproteobacteria</taxon>
        <taxon>Lysobacterales</taxon>
        <taxon>Rhodanobacteraceae</taxon>
        <taxon>Mizugakiibacter</taxon>
    </lineage>
</organism>
<reference evidence="3" key="2">
    <citation type="submission" date="2015-08" db="EMBL/GenBank/DDBJ databases">
        <title>Complete DNA Sequence of Pseudomonas syringae pv. actinidiae, the Causal Agent of Kiwifruit Canker Disease.</title>
        <authorList>
            <person name="Rikkerink E.H.A."/>
            <person name="Fineran P.C."/>
        </authorList>
    </citation>
    <scope>NUCLEOTIDE SEQUENCE</scope>
    <source>
        <strain evidence="3">SkMP5</strain>
    </source>
</reference>
<dbReference type="AlphaFoldDB" id="A0A0K8QSY0"/>
<sequence>MPLGRVQATQLLDLGALEQRYLGRPPARIPFRRSRARSGAAHVRPENAEAGPRAGFAASRLKNEAQAFGACAEHHPFAFTALPGNSWQPA</sequence>
<protein>
    <submittedName>
        <fullName evidence="3">Transcriptional regulator2C Cro/CI family</fullName>
    </submittedName>
</protein>
<keyword evidence="4" id="KW-1185">Reference proteome</keyword>
<evidence type="ECO:0000313" key="3">
    <source>
        <dbReference type="EMBL" id="GAP67477.1"/>
    </source>
</evidence>
<feature type="region of interest" description="Disordered" evidence="1">
    <location>
        <begin position="28"/>
        <end position="51"/>
    </location>
</feature>
<evidence type="ECO:0000256" key="1">
    <source>
        <dbReference type="SAM" id="MobiDB-lite"/>
    </source>
</evidence>
<dbReference type="EMBL" id="DF952378">
    <property type="protein sequence ID" value="GAN44369.1"/>
    <property type="molecule type" value="Genomic_DNA"/>
</dbReference>
<dbReference type="EMBL" id="DF970277">
    <property type="protein sequence ID" value="GAP67477.1"/>
    <property type="molecule type" value="Genomic_DNA"/>
</dbReference>
<accession>A0A0K8QSY0</accession>
<gene>
    <name evidence="2" type="ORF">MBSD_0893</name>
    <name evidence="3" type="ORF">MBSD_n2804</name>
</gene>
<reference evidence="2" key="1">
    <citation type="submission" date="2015-03" db="EMBL/GenBank/DDBJ databases">
        <title>Draft genome sequence of Mizugakiibacter sediminis skMP5.</title>
        <authorList>
            <person name="Watanabe T."/>
            <person name="Kojima H."/>
            <person name="Fukui M."/>
        </authorList>
    </citation>
    <scope>NUCLEOTIDE SEQUENCE</scope>
    <source>
        <strain evidence="2">SkMP5</strain>
    </source>
</reference>
<proteinExistence type="predicted"/>
<evidence type="ECO:0000313" key="2">
    <source>
        <dbReference type="EMBL" id="GAN44369.1"/>
    </source>
</evidence>
<evidence type="ECO:0000313" key="4">
    <source>
        <dbReference type="Proteomes" id="UP000253740"/>
    </source>
</evidence>
<dbReference type="Proteomes" id="UP000253740">
    <property type="component" value="Unassembled WGS sequence"/>
</dbReference>
<name>A0A0K8QSY0_9GAMM</name>